<name>A0A1I8G7T2_9PLAT</name>
<evidence type="ECO:0000313" key="5">
    <source>
        <dbReference type="WBParaSite" id="maker-uti_cns_0001074-snap-gene-0.14-mRNA-1"/>
    </source>
</evidence>
<sequence>FKDDMLCKFTSVCESYKLITGVRGEVSSHQGVGTLPYISGVSCKWQFVGKPGNQISANLIYLNLTSNSDSIALYEGSNDTVVTIQGGASTWPTKFFTLSNILTVVFKTGNAARNTTNGLGFRLQYSIGDSFEPATTSSKQASSTTARVAISSPSLPATSKIVSDTSSAPESTTTGKLSQNGRRSFQTNNKNEKI</sequence>
<feature type="domain" description="CUB" evidence="3">
    <location>
        <begin position="19"/>
        <end position="125"/>
    </location>
</feature>
<keyword evidence="1" id="KW-1015">Disulfide bond</keyword>
<dbReference type="InterPro" id="IPR000859">
    <property type="entry name" value="CUB_dom"/>
</dbReference>
<protein>
    <submittedName>
        <fullName evidence="5">CUB domain-containing protein</fullName>
    </submittedName>
</protein>
<reference evidence="5" key="1">
    <citation type="submission" date="2016-11" db="UniProtKB">
        <authorList>
            <consortium name="WormBaseParasite"/>
        </authorList>
    </citation>
    <scope>IDENTIFICATION</scope>
</reference>
<dbReference type="Gene3D" id="2.60.120.290">
    <property type="entry name" value="Spermadhesin, CUB domain"/>
    <property type="match status" value="1"/>
</dbReference>
<evidence type="ECO:0000256" key="2">
    <source>
        <dbReference type="SAM" id="MobiDB-lite"/>
    </source>
</evidence>
<dbReference type="WBParaSite" id="maker-uti_cns_0001074-snap-gene-0.14-mRNA-1">
    <property type="protein sequence ID" value="maker-uti_cns_0001074-snap-gene-0.14-mRNA-1"/>
    <property type="gene ID" value="maker-uti_cns_0001074-snap-gene-0.14"/>
</dbReference>
<evidence type="ECO:0000259" key="3">
    <source>
        <dbReference type="Pfam" id="PF00431"/>
    </source>
</evidence>
<evidence type="ECO:0000256" key="1">
    <source>
        <dbReference type="ARBA" id="ARBA00023157"/>
    </source>
</evidence>
<accession>A0A1I8G7T2</accession>
<feature type="region of interest" description="Disordered" evidence="2">
    <location>
        <begin position="157"/>
        <end position="194"/>
    </location>
</feature>
<dbReference type="AlphaFoldDB" id="A0A1I8G7T2"/>
<dbReference type="Pfam" id="PF00431">
    <property type="entry name" value="CUB"/>
    <property type="match status" value="1"/>
</dbReference>
<dbReference type="InterPro" id="IPR035914">
    <property type="entry name" value="Sperma_CUB_dom_sf"/>
</dbReference>
<dbReference type="SUPFAM" id="SSF49854">
    <property type="entry name" value="Spermadhesin, CUB domain"/>
    <property type="match status" value="1"/>
</dbReference>
<keyword evidence="4" id="KW-1185">Reference proteome</keyword>
<dbReference type="Proteomes" id="UP000095280">
    <property type="component" value="Unplaced"/>
</dbReference>
<proteinExistence type="predicted"/>
<evidence type="ECO:0000313" key="4">
    <source>
        <dbReference type="Proteomes" id="UP000095280"/>
    </source>
</evidence>
<organism evidence="4 5">
    <name type="scientific">Macrostomum lignano</name>
    <dbReference type="NCBI Taxonomy" id="282301"/>
    <lineage>
        <taxon>Eukaryota</taxon>
        <taxon>Metazoa</taxon>
        <taxon>Spiralia</taxon>
        <taxon>Lophotrochozoa</taxon>
        <taxon>Platyhelminthes</taxon>
        <taxon>Rhabditophora</taxon>
        <taxon>Macrostomorpha</taxon>
        <taxon>Macrostomida</taxon>
        <taxon>Macrostomidae</taxon>
        <taxon>Macrostomum</taxon>
    </lineage>
</organism>